<dbReference type="RefSeq" id="WP_179796910.1">
    <property type="nucleotide sequence ID" value="NZ_BAABHP010000023.1"/>
</dbReference>
<accession>A0A7Y9E1P9</accession>
<gene>
    <name evidence="2" type="ORF">BJ983_005715</name>
</gene>
<proteinExistence type="predicted"/>
<name>A0A7Y9E1P9_9PSEU</name>
<sequence length="177" mass="17702">MTNATTRAAAFVAVVVTGLALLFTGAANAWEHHGNGTGGCSAGKAVGNGATLLNTFEFTLCQRSADHRDVTGYFQAAAPLSANIVAPRGPITCSDVEGTNVSFYYPFAAGSVPPPNPALTGIVIYAHDGGATGDTIAFAPVNAGVLPDCSLSSPLVTGLKLTALPVATGGITVTPRA</sequence>
<keyword evidence="1" id="KW-0732">Signal</keyword>
<feature type="signal peptide" evidence="1">
    <location>
        <begin position="1"/>
        <end position="29"/>
    </location>
</feature>
<protein>
    <recommendedName>
        <fullName evidence="4">Secreted protein</fullName>
    </recommendedName>
</protein>
<feature type="chain" id="PRO_5031049752" description="Secreted protein" evidence="1">
    <location>
        <begin position="30"/>
        <end position="177"/>
    </location>
</feature>
<dbReference type="Proteomes" id="UP000535890">
    <property type="component" value="Unassembled WGS sequence"/>
</dbReference>
<reference evidence="2 3" key="1">
    <citation type="submission" date="2020-07" db="EMBL/GenBank/DDBJ databases">
        <title>Sequencing the genomes of 1000 actinobacteria strains.</title>
        <authorList>
            <person name="Klenk H.-P."/>
        </authorList>
    </citation>
    <scope>NUCLEOTIDE SEQUENCE [LARGE SCALE GENOMIC DNA]</scope>
    <source>
        <strain evidence="2 3">DSM 45772</strain>
    </source>
</reference>
<evidence type="ECO:0000313" key="3">
    <source>
        <dbReference type="Proteomes" id="UP000535890"/>
    </source>
</evidence>
<keyword evidence="3" id="KW-1185">Reference proteome</keyword>
<dbReference type="EMBL" id="JACCBN010000001">
    <property type="protein sequence ID" value="NYD39613.1"/>
    <property type="molecule type" value="Genomic_DNA"/>
</dbReference>
<evidence type="ECO:0000256" key="1">
    <source>
        <dbReference type="SAM" id="SignalP"/>
    </source>
</evidence>
<organism evidence="2 3">
    <name type="scientific">Actinomycetospora corticicola</name>
    <dbReference type="NCBI Taxonomy" id="663602"/>
    <lineage>
        <taxon>Bacteria</taxon>
        <taxon>Bacillati</taxon>
        <taxon>Actinomycetota</taxon>
        <taxon>Actinomycetes</taxon>
        <taxon>Pseudonocardiales</taxon>
        <taxon>Pseudonocardiaceae</taxon>
        <taxon>Actinomycetospora</taxon>
    </lineage>
</organism>
<dbReference type="AlphaFoldDB" id="A0A7Y9E1P9"/>
<evidence type="ECO:0000313" key="2">
    <source>
        <dbReference type="EMBL" id="NYD39613.1"/>
    </source>
</evidence>
<comment type="caution">
    <text evidence="2">The sequence shown here is derived from an EMBL/GenBank/DDBJ whole genome shotgun (WGS) entry which is preliminary data.</text>
</comment>
<evidence type="ECO:0008006" key="4">
    <source>
        <dbReference type="Google" id="ProtNLM"/>
    </source>
</evidence>